<dbReference type="EMBL" id="PSWU01000001">
    <property type="protein sequence ID" value="PPI17086.1"/>
    <property type="molecule type" value="Genomic_DNA"/>
</dbReference>
<dbReference type="SUPFAM" id="SSF117987">
    <property type="entry name" value="CRISPR-associated protein"/>
    <property type="match status" value="2"/>
</dbReference>
<dbReference type="Pfam" id="PF08798">
    <property type="entry name" value="CRISPR_assoc"/>
    <property type="match status" value="1"/>
</dbReference>
<dbReference type="STRING" id="145458.APU90_06105"/>
<dbReference type="KEGG" id="rtx:TI83_00375"/>
<dbReference type="Proteomes" id="UP000237966">
    <property type="component" value="Unassembled WGS sequence"/>
</dbReference>
<comment type="caution">
    <text evidence="1">The sequence shown here is derived from an EMBL/GenBank/DDBJ whole genome shotgun (WGS) entry which is preliminary data.</text>
</comment>
<evidence type="ECO:0000313" key="1">
    <source>
        <dbReference type="EMBL" id="KKM45642.1"/>
    </source>
</evidence>
<dbReference type="eggNOG" id="ENOG5030BEK">
    <property type="taxonomic scope" value="Bacteria"/>
</dbReference>
<reference evidence="1 3" key="1">
    <citation type="submission" date="2015-04" db="EMBL/GenBank/DDBJ databases">
        <title>Draft genome sequence of Rathayibacter toxicus strain FH-142 (AKA 70134 or CS 32), a Western Australian isolate.</title>
        <authorList>
            <consortium name="Consortium for Microbial Forensics and Genomics (microFORGE)"/>
            <person name="Knight B.M."/>
            <person name="Roberts D.P."/>
            <person name="Lin D."/>
            <person name="Hari K."/>
            <person name="Fletcher J."/>
            <person name="Melcher U."/>
            <person name="Blagden T."/>
            <person name="Luster D.G."/>
            <person name="Sechler A.J."/>
            <person name="Schneider W.L."/>
            <person name="Winegar R.A."/>
        </authorList>
    </citation>
    <scope>NUCLEOTIDE SEQUENCE [LARGE SCALE GENOMIC DNA]</scope>
    <source>
        <strain evidence="1 3">FH142</strain>
    </source>
</reference>
<evidence type="ECO:0000313" key="2">
    <source>
        <dbReference type="EMBL" id="PPI17086.1"/>
    </source>
</evidence>
<dbReference type="CDD" id="cd09727">
    <property type="entry name" value="Cas6_I-E"/>
    <property type="match status" value="1"/>
</dbReference>
<dbReference type="GeneID" id="93666156"/>
<name>A0A0C5B7V2_9MICO</name>
<protein>
    <submittedName>
        <fullName evidence="2">Type I-E CRISPR-associated protein Cas6/Cse3/CasE</fullName>
    </submittedName>
</protein>
<dbReference type="Proteomes" id="UP000052979">
    <property type="component" value="Unassembled WGS sequence"/>
</dbReference>
<dbReference type="RefSeq" id="WP_027692257.1">
    <property type="nucleotide sequence ID" value="NZ_CP010848.1"/>
</dbReference>
<dbReference type="OrthoDB" id="9795689at2"/>
<gene>
    <name evidence="2" type="primary">cas6e</name>
    <name evidence="2" type="ORF">C5C51_00180</name>
    <name evidence="1" type="ORF">VT73_05600</name>
</gene>
<keyword evidence="3" id="KW-1185">Reference proteome</keyword>
<accession>A0A0C5B7V2</accession>
<dbReference type="KEGG" id="rtc:APU90_06105"/>
<dbReference type="Gene3D" id="3.30.70.1210">
    <property type="entry name" value="Crispr-associated protein, domain 2"/>
    <property type="match status" value="1"/>
</dbReference>
<evidence type="ECO:0000313" key="3">
    <source>
        <dbReference type="Proteomes" id="UP000052979"/>
    </source>
</evidence>
<dbReference type="InterPro" id="IPR010179">
    <property type="entry name" value="CRISPR-assoc_prot_Cse3"/>
</dbReference>
<dbReference type="EMBL" id="LBFI01000032">
    <property type="protein sequence ID" value="KKM45642.1"/>
    <property type="molecule type" value="Genomic_DNA"/>
</dbReference>
<dbReference type="SMART" id="SM01101">
    <property type="entry name" value="CRISPR_assoc"/>
    <property type="match status" value="1"/>
</dbReference>
<reference evidence="2 4" key="2">
    <citation type="submission" date="2018-02" db="EMBL/GenBank/DDBJ databases">
        <title>Bacteriophage NCPPB3778 and a type I-E CRISPR drive the evolution of the US Biological Select Agent, Rathayibacter toxicus.</title>
        <authorList>
            <person name="Davis E.W.II."/>
            <person name="Tabima J.F."/>
            <person name="Weisberg A.J."/>
            <person name="Lopes L.D."/>
            <person name="Wiseman M.S."/>
            <person name="Wiseman M.S."/>
            <person name="Pupko T."/>
            <person name="Belcher M.S."/>
            <person name="Sechler A.J."/>
            <person name="Tancos M.A."/>
            <person name="Schroeder B.K."/>
            <person name="Murray T.D."/>
            <person name="Luster D.G."/>
            <person name="Schneider W.L."/>
            <person name="Rogers E."/>
            <person name="Andreote F.D."/>
            <person name="Grunwald N.J."/>
            <person name="Putnam M.L."/>
            <person name="Chang J.H."/>
        </authorList>
    </citation>
    <scope>NUCLEOTIDE SEQUENCE [LARGE SCALE GENOMIC DNA]</scope>
    <source>
        <strain evidence="2 4">FH99</strain>
    </source>
</reference>
<dbReference type="NCBIfam" id="TIGR01907">
    <property type="entry name" value="casE_Cse3"/>
    <property type="match status" value="1"/>
</dbReference>
<dbReference type="Gene3D" id="3.30.70.1200">
    <property type="entry name" value="Crispr-associated protein, domain 1"/>
    <property type="match status" value="1"/>
</dbReference>
<dbReference type="PATRIC" id="fig|145458.7.peg.81"/>
<organism evidence="1 3">
    <name type="scientific">Rathayibacter toxicus</name>
    <dbReference type="NCBI Taxonomy" id="145458"/>
    <lineage>
        <taxon>Bacteria</taxon>
        <taxon>Bacillati</taxon>
        <taxon>Actinomycetota</taxon>
        <taxon>Actinomycetes</taxon>
        <taxon>Micrococcales</taxon>
        <taxon>Microbacteriaceae</taxon>
        <taxon>Rathayibacter</taxon>
    </lineage>
</organism>
<sequence length="221" mass="24664">MFISRVPLNPRRREARFLLRSPQAMHAAVMSSFPPGTTLDGESGRVLWRIDRGYGESTWLIVVSPNEPELLHIAEQAGWPTQHLGESKPYGDFITRIATGQEWAFTVTANPTRTVTDDQGLKKRLAHVTVTQQRDWFRAKSATQGFTITQNSVGDADLEVRERATQTFTRQTASVTLGIATFIGRLRISDEKLFQNTLRHGIGRAKGYGCGLLLLSKLPNS</sequence>
<dbReference type="AlphaFoldDB" id="A0A0C5B7V2"/>
<proteinExistence type="predicted"/>
<evidence type="ECO:0000313" key="4">
    <source>
        <dbReference type="Proteomes" id="UP000237966"/>
    </source>
</evidence>